<dbReference type="OrthoDB" id="377271at2157"/>
<gene>
    <name evidence="1" type="ORF">SAMN02910297_00461</name>
</gene>
<proteinExistence type="predicted"/>
<accession>A0A1I4GHN2</accession>
<name>A0A1I4GHN2_METOL</name>
<evidence type="ECO:0000313" key="2">
    <source>
        <dbReference type="Proteomes" id="UP000183442"/>
    </source>
</evidence>
<dbReference type="EMBL" id="FOTL01000005">
    <property type="protein sequence ID" value="SFL29033.1"/>
    <property type="molecule type" value="Genomic_DNA"/>
</dbReference>
<dbReference type="Proteomes" id="UP000183442">
    <property type="component" value="Unassembled WGS sequence"/>
</dbReference>
<organism evidence="1 2">
    <name type="scientific">Methanobrevibacter olleyae</name>
    <dbReference type="NCBI Taxonomy" id="294671"/>
    <lineage>
        <taxon>Archaea</taxon>
        <taxon>Methanobacteriati</taxon>
        <taxon>Methanobacteriota</taxon>
        <taxon>Methanomada group</taxon>
        <taxon>Methanobacteria</taxon>
        <taxon>Methanobacteriales</taxon>
        <taxon>Methanobacteriaceae</taxon>
        <taxon>Methanobrevibacter</taxon>
    </lineage>
</organism>
<reference evidence="2" key="1">
    <citation type="submission" date="2016-10" db="EMBL/GenBank/DDBJ databases">
        <authorList>
            <person name="Varghese N."/>
        </authorList>
    </citation>
    <scope>NUCLEOTIDE SEQUENCE [LARGE SCALE GENOMIC DNA]</scope>
    <source>
        <strain evidence="2">DSM 16632</strain>
    </source>
</reference>
<dbReference type="RefSeq" id="WP_074798046.1">
    <property type="nucleotide sequence ID" value="NZ_FOTL01000005.1"/>
</dbReference>
<dbReference type="AlphaFoldDB" id="A0A1I4GHN2"/>
<protein>
    <submittedName>
        <fullName evidence="1">Uncharacterized protein</fullName>
    </submittedName>
</protein>
<sequence>MQVAIAKNLENGEILELDDLTFQFVLWLNENKYTELDLIYAKSTLKTTVKDFKELTNKMTFEGEENLLIPQINYFLELNTWVCFGKEETEEVNISFEISEVVYDKETRKELYKPIELIYFKPFLESFKSL</sequence>
<evidence type="ECO:0000313" key="1">
    <source>
        <dbReference type="EMBL" id="SFL29033.1"/>
    </source>
</evidence>